<dbReference type="AlphaFoldDB" id="A0A6A3I8A9"/>
<evidence type="ECO:0000313" key="3">
    <source>
        <dbReference type="EMBL" id="KAE8975394.1"/>
    </source>
</evidence>
<feature type="transmembrane region" description="Helical" evidence="2">
    <location>
        <begin position="20"/>
        <end position="42"/>
    </location>
</feature>
<keyword evidence="2" id="KW-0812">Transmembrane</keyword>
<proteinExistence type="predicted"/>
<evidence type="ECO:0000313" key="6">
    <source>
        <dbReference type="Proteomes" id="UP000435112"/>
    </source>
</evidence>
<feature type="transmembrane region" description="Helical" evidence="2">
    <location>
        <begin position="185"/>
        <end position="206"/>
    </location>
</feature>
<comment type="caution">
    <text evidence="4">The sequence shown here is derived from an EMBL/GenBank/DDBJ whole genome shotgun (WGS) entry which is preliminary data.</text>
</comment>
<reference evidence="5 6" key="1">
    <citation type="submission" date="2018-09" db="EMBL/GenBank/DDBJ databases">
        <title>Genomic investigation of the strawberry pathogen Phytophthora fragariae indicates pathogenicity is determined by transcriptional variation in three key races.</title>
        <authorList>
            <person name="Adams T.M."/>
            <person name="Armitage A.D."/>
            <person name="Sobczyk M.K."/>
            <person name="Bates H.J."/>
            <person name="Dunwell J.M."/>
            <person name="Nellist C.F."/>
            <person name="Harrison R.J."/>
        </authorList>
    </citation>
    <scope>NUCLEOTIDE SEQUENCE [LARGE SCALE GENOMIC DNA]</scope>
    <source>
        <strain evidence="4 5">SCRP249</strain>
        <strain evidence="3 6">SCRP324</strain>
    </source>
</reference>
<feature type="transmembrane region" description="Helical" evidence="2">
    <location>
        <begin position="212"/>
        <end position="232"/>
    </location>
</feature>
<sequence>MDDVLDLVVREYARVELLPAYVGAVAAWVITTPVRRVVWAFLWQVWRVVRLNGGMWVEIVARYQDVLQNRELRQLRGPAYAYALWSAVFGVPVQVLRDGEVEYGRYGRMHRSWWVAGQVTFGEYGPELLVRSARSIGRYGRAAGEACLLTGRRVFAILHGVGWLLLLLLSLTIHIPMALYDLLEFSLCGTVGVVAVVVALNALNYLLKWTSLGLEATVSIGCLGLLTHGWRLGDGDGRLQKMAPHHLLGNAWESVLQNADDRDRSEEASLLKLQEPDVEDLDDFQPAEDELLYEEPAAPTSVARSESSVPPHFSEADVELANTLSHLAAQASALTEMASRAQLRVRRGRQTLDRGECPVPGNLGDIPGGSSLGPTCEPSPPRPPGVNH</sequence>
<feature type="compositionally biased region" description="Pro residues" evidence="1">
    <location>
        <begin position="377"/>
        <end position="388"/>
    </location>
</feature>
<keyword evidence="2" id="KW-1133">Transmembrane helix</keyword>
<gene>
    <name evidence="4" type="ORF">PR001_g25238</name>
    <name evidence="3" type="ORF">PR002_g25613</name>
</gene>
<feature type="region of interest" description="Disordered" evidence="1">
    <location>
        <begin position="345"/>
        <end position="388"/>
    </location>
</feature>
<evidence type="ECO:0000256" key="2">
    <source>
        <dbReference type="SAM" id="Phobius"/>
    </source>
</evidence>
<keyword evidence="2" id="KW-0472">Membrane</keyword>
<evidence type="ECO:0000313" key="5">
    <source>
        <dbReference type="Proteomes" id="UP000429607"/>
    </source>
</evidence>
<feature type="transmembrane region" description="Helical" evidence="2">
    <location>
        <begin position="154"/>
        <end position="173"/>
    </location>
</feature>
<evidence type="ECO:0000313" key="4">
    <source>
        <dbReference type="EMBL" id="KAE8977045.1"/>
    </source>
</evidence>
<evidence type="ECO:0000256" key="1">
    <source>
        <dbReference type="SAM" id="MobiDB-lite"/>
    </source>
</evidence>
<name>A0A6A3I8A9_9STRA</name>
<protein>
    <submittedName>
        <fullName evidence="4">Uncharacterized protein</fullName>
    </submittedName>
</protein>
<dbReference type="EMBL" id="QXFU01003436">
    <property type="protein sequence ID" value="KAE8975394.1"/>
    <property type="molecule type" value="Genomic_DNA"/>
</dbReference>
<dbReference type="EMBL" id="QXFV01003406">
    <property type="protein sequence ID" value="KAE8977045.1"/>
    <property type="molecule type" value="Genomic_DNA"/>
</dbReference>
<accession>A0A6A3I8A9</accession>
<dbReference type="OrthoDB" id="89997at2759"/>
<dbReference type="Proteomes" id="UP000435112">
    <property type="component" value="Unassembled WGS sequence"/>
</dbReference>
<dbReference type="Proteomes" id="UP000429607">
    <property type="component" value="Unassembled WGS sequence"/>
</dbReference>
<organism evidence="4 5">
    <name type="scientific">Phytophthora rubi</name>
    <dbReference type="NCBI Taxonomy" id="129364"/>
    <lineage>
        <taxon>Eukaryota</taxon>
        <taxon>Sar</taxon>
        <taxon>Stramenopiles</taxon>
        <taxon>Oomycota</taxon>
        <taxon>Peronosporomycetes</taxon>
        <taxon>Peronosporales</taxon>
        <taxon>Peronosporaceae</taxon>
        <taxon>Phytophthora</taxon>
    </lineage>
</organism>